<dbReference type="SUPFAM" id="SSF52096">
    <property type="entry name" value="ClpP/crotonase"/>
    <property type="match status" value="1"/>
</dbReference>
<sequence length="267" mass="30479">MVFLRLLLLSFLLYGCSFQKQDMTEVIHKHYIGQGALDKYSKVLNAGEQKVFNQNIELSKDIAYLLQGNILYIKLFYFHRQSMQNIEQYISNYPQSKGMILDLRNNTGGLLEQAINIVDLFIEKDETLLHISNGKDNDIYYAKKKASYKRPVVVLVNNKSMSASEIVAGILQEKQRAIIIGQITYGKGSIQDIIQKNSQSAKVTTGYYSLPSGTNIENVGIIPNIEIKHNKITKVKNISQDMRRKLNKVKMQNKDVNLIVAQRFLTI</sequence>
<dbReference type="InterPro" id="IPR005151">
    <property type="entry name" value="Tail-specific_protease"/>
</dbReference>
<proteinExistence type="predicted"/>
<evidence type="ECO:0000256" key="2">
    <source>
        <dbReference type="ARBA" id="ARBA00022801"/>
    </source>
</evidence>
<dbReference type="GO" id="GO:0008236">
    <property type="term" value="F:serine-type peptidase activity"/>
    <property type="evidence" value="ECO:0007669"/>
    <property type="project" value="UniProtKB-KW"/>
</dbReference>
<dbReference type="GO" id="GO:0030288">
    <property type="term" value="C:outer membrane-bounded periplasmic space"/>
    <property type="evidence" value="ECO:0007669"/>
    <property type="project" value="TreeGrafter"/>
</dbReference>
<dbReference type="PANTHER" id="PTHR32060">
    <property type="entry name" value="TAIL-SPECIFIC PROTEASE"/>
    <property type="match status" value="1"/>
</dbReference>
<evidence type="ECO:0000259" key="4">
    <source>
        <dbReference type="SMART" id="SM00245"/>
    </source>
</evidence>
<dbReference type="InterPro" id="IPR004447">
    <property type="entry name" value="Peptidase_S41A"/>
</dbReference>
<dbReference type="Gene3D" id="3.90.226.10">
    <property type="entry name" value="2-enoyl-CoA Hydratase, Chain A, domain 1"/>
    <property type="match status" value="1"/>
</dbReference>
<reference evidence="5" key="1">
    <citation type="submission" date="2020-01" db="EMBL/GenBank/DDBJ databases">
        <authorList>
            <person name="Meier V. D."/>
            <person name="Meier V D."/>
        </authorList>
    </citation>
    <scope>NUCLEOTIDE SEQUENCE</scope>
    <source>
        <strain evidence="5">HLG_WM_MAG_01</strain>
    </source>
</reference>
<feature type="domain" description="Tail specific protease" evidence="4">
    <location>
        <begin position="44"/>
        <end position="228"/>
    </location>
</feature>
<evidence type="ECO:0000256" key="3">
    <source>
        <dbReference type="ARBA" id="ARBA00022825"/>
    </source>
</evidence>
<dbReference type="CDD" id="cd07560">
    <property type="entry name" value="Peptidase_S41_CPP"/>
    <property type="match status" value="1"/>
</dbReference>
<dbReference type="GO" id="GO:0004175">
    <property type="term" value="F:endopeptidase activity"/>
    <property type="evidence" value="ECO:0007669"/>
    <property type="project" value="TreeGrafter"/>
</dbReference>
<keyword evidence="2" id="KW-0378">Hydrolase</keyword>
<organism evidence="5">
    <name type="scientific">uncultured Sulfurovum sp</name>
    <dbReference type="NCBI Taxonomy" id="269237"/>
    <lineage>
        <taxon>Bacteria</taxon>
        <taxon>Pseudomonadati</taxon>
        <taxon>Campylobacterota</taxon>
        <taxon>Epsilonproteobacteria</taxon>
        <taxon>Campylobacterales</taxon>
        <taxon>Sulfurovaceae</taxon>
        <taxon>Sulfurovum</taxon>
        <taxon>environmental samples</taxon>
    </lineage>
</organism>
<dbReference type="Pfam" id="PF03572">
    <property type="entry name" value="Peptidase_S41"/>
    <property type="match status" value="1"/>
</dbReference>
<dbReference type="EMBL" id="CACVAS010000057">
    <property type="protein sequence ID" value="CAA6809369.1"/>
    <property type="molecule type" value="Genomic_DNA"/>
</dbReference>
<dbReference type="InterPro" id="IPR029045">
    <property type="entry name" value="ClpP/crotonase-like_dom_sf"/>
</dbReference>
<dbReference type="AlphaFoldDB" id="A0A6S6SLL2"/>
<accession>A0A6S6SLL2</accession>
<keyword evidence="3" id="KW-0720">Serine protease</keyword>
<evidence type="ECO:0000256" key="1">
    <source>
        <dbReference type="ARBA" id="ARBA00022670"/>
    </source>
</evidence>
<dbReference type="PROSITE" id="PS51257">
    <property type="entry name" value="PROKAR_LIPOPROTEIN"/>
    <property type="match status" value="1"/>
</dbReference>
<dbReference type="SMART" id="SM00245">
    <property type="entry name" value="TSPc"/>
    <property type="match status" value="1"/>
</dbReference>
<evidence type="ECO:0000313" key="5">
    <source>
        <dbReference type="EMBL" id="CAA6809369.1"/>
    </source>
</evidence>
<dbReference type="GO" id="GO:0006508">
    <property type="term" value="P:proteolysis"/>
    <property type="evidence" value="ECO:0007669"/>
    <property type="project" value="UniProtKB-KW"/>
</dbReference>
<name>A0A6S6SLL2_9BACT</name>
<dbReference type="PANTHER" id="PTHR32060:SF30">
    <property type="entry name" value="CARBOXY-TERMINAL PROCESSING PROTEASE CTPA"/>
    <property type="match status" value="1"/>
</dbReference>
<protein>
    <submittedName>
        <fullName evidence="5">Carboxyl-terminal protease</fullName>
    </submittedName>
</protein>
<keyword evidence="1 5" id="KW-0645">Protease</keyword>
<dbReference type="GO" id="GO:0007165">
    <property type="term" value="P:signal transduction"/>
    <property type="evidence" value="ECO:0007669"/>
    <property type="project" value="TreeGrafter"/>
</dbReference>
<gene>
    <name evidence="5" type="ORF">HELGO_WM3591</name>
</gene>